<evidence type="ECO:0000259" key="1">
    <source>
        <dbReference type="PROSITE" id="PS50075"/>
    </source>
</evidence>
<dbReference type="InterPro" id="IPR036736">
    <property type="entry name" value="ACP-like_sf"/>
</dbReference>
<dbReference type="HOGENOM" id="CLU_530691_0_0_11"/>
<dbReference type="AlphaFoldDB" id="H6RL68"/>
<reference evidence="2 3" key="1">
    <citation type="journal article" date="2012" name="J. Bacteriol.">
        <title>Genome Sequence of Blastococcus saxobsidens DD2, a Stone-Inhabiting Bacterium.</title>
        <authorList>
            <person name="Chouaia B."/>
            <person name="Crotti E."/>
            <person name="Brusetti L."/>
            <person name="Daffonchio D."/>
            <person name="Essoussi I."/>
            <person name="Nouioui I."/>
            <person name="Sbissi I."/>
            <person name="Ghodhbane-Gtari F."/>
            <person name="Gtari M."/>
            <person name="Vacherie B."/>
            <person name="Barbe V."/>
            <person name="Medigue C."/>
            <person name="Gury J."/>
            <person name="Pujic P."/>
            <person name="Normand P."/>
        </authorList>
    </citation>
    <scope>NUCLEOTIDE SEQUENCE [LARGE SCALE GENOMIC DNA]</scope>
    <source>
        <strain evidence="2 3">DD2</strain>
    </source>
</reference>
<dbReference type="EC" id="6.2.1.-" evidence="2"/>
<dbReference type="EMBL" id="FO117623">
    <property type="protein sequence ID" value="CCG01198.1"/>
    <property type="molecule type" value="Genomic_DNA"/>
</dbReference>
<dbReference type="Pfam" id="PF00550">
    <property type="entry name" value="PP-binding"/>
    <property type="match status" value="1"/>
</dbReference>
<dbReference type="eggNOG" id="COG0365">
    <property type="taxonomic scope" value="Bacteria"/>
</dbReference>
<dbReference type="Proteomes" id="UP000007517">
    <property type="component" value="Chromosome"/>
</dbReference>
<keyword evidence="3" id="KW-1185">Reference proteome</keyword>
<reference evidence="3" key="2">
    <citation type="submission" date="2012-02" db="EMBL/GenBank/DDBJ databases">
        <title>Complete genome sequence of Blastococcus saxobsidens strain DD2.</title>
        <authorList>
            <person name="Genoscope."/>
        </authorList>
    </citation>
    <scope>NUCLEOTIDE SEQUENCE [LARGE SCALE GENOMIC DNA]</scope>
    <source>
        <strain evidence="3">DD2</strain>
    </source>
</reference>
<dbReference type="InterPro" id="IPR050237">
    <property type="entry name" value="ATP-dep_AMP-bd_enzyme"/>
</dbReference>
<dbReference type="SUPFAM" id="SSF47336">
    <property type="entry name" value="ACP-like"/>
    <property type="match status" value="1"/>
</dbReference>
<dbReference type="InterPro" id="IPR025110">
    <property type="entry name" value="AMP-bd_C"/>
</dbReference>
<keyword evidence="2" id="KW-0436">Ligase</keyword>
<feature type="domain" description="Carrier" evidence="1">
    <location>
        <begin position="1"/>
        <end position="69"/>
    </location>
</feature>
<dbReference type="STRING" id="1146883.BLASA_0219"/>
<dbReference type="InterPro" id="IPR009081">
    <property type="entry name" value="PP-bd_ACP"/>
</dbReference>
<dbReference type="Gene3D" id="3.40.50.12780">
    <property type="entry name" value="N-terminal domain of ligase-like"/>
    <property type="match status" value="1"/>
</dbReference>
<dbReference type="Gene3D" id="3.30.300.30">
    <property type="match status" value="1"/>
</dbReference>
<dbReference type="eggNOG" id="COG1020">
    <property type="taxonomic scope" value="Bacteria"/>
</dbReference>
<sequence>MLLRAIYEDVLGAGHVDEGEGFFVLGGSSLLVEILLERVRARFGVTVAVERFYAEPTLAGLRRLVQPPSAPDPDRPGLAGLLARAAAPDPTRPAVVGPDGALSYAEAAALTERAAARAAEPPAPRAVRLPTTVDGVRTVLADLAAGVPVLVLDPAATAAEEAAAREAFDGELRAGGRLAGAGPVHGLATSGSTGRPKVVLSPTDGTLLVRLRQAEDVGMVPGDVYLVTAPLHLSFGLGGGLLAGLLGGVTVVLPPLPLTPDGLRRAAEEQPPTLTMGVGLAYRFLLAAGARLPALRRAVIGGEPLPPGLDSVWEERTGVPLTDSYGTSETGHVSTNVEGVAGSVGRPLPGVEVRLTGEHDAPGGTGAGELLVRSPGLARGYAGDPELTADRFRDGWFATGDLAEVREDGHLLLRGRLDDQLNVGGSKVDPREVEAACRESLGLTDCAVEGIALESGRTEVCAYVVADHPVRRADLVAALRDRLSAHKIPTRVVQLDALPRGAGGKIRRADLPR</sequence>
<dbReference type="Pfam" id="PF00501">
    <property type="entry name" value="AMP-binding"/>
    <property type="match status" value="1"/>
</dbReference>
<evidence type="ECO:0000313" key="3">
    <source>
        <dbReference type="Proteomes" id="UP000007517"/>
    </source>
</evidence>
<dbReference type="SUPFAM" id="SSF56801">
    <property type="entry name" value="Acetyl-CoA synthetase-like"/>
    <property type="match status" value="1"/>
</dbReference>
<dbReference type="InterPro" id="IPR000873">
    <property type="entry name" value="AMP-dep_synth/lig_dom"/>
</dbReference>
<dbReference type="CDD" id="cd04433">
    <property type="entry name" value="AFD_class_I"/>
    <property type="match status" value="1"/>
</dbReference>
<proteinExistence type="predicted"/>
<accession>H6RL68</accession>
<dbReference type="Gene3D" id="1.10.1200.10">
    <property type="entry name" value="ACP-like"/>
    <property type="match status" value="1"/>
</dbReference>
<dbReference type="KEGG" id="bsd:BLASA_0219"/>
<dbReference type="PROSITE" id="PS50075">
    <property type="entry name" value="CARRIER"/>
    <property type="match status" value="1"/>
</dbReference>
<organism evidence="2 3">
    <name type="scientific">Blastococcus saxobsidens (strain DD2)</name>
    <dbReference type="NCBI Taxonomy" id="1146883"/>
    <lineage>
        <taxon>Bacteria</taxon>
        <taxon>Bacillati</taxon>
        <taxon>Actinomycetota</taxon>
        <taxon>Actinomycetes</taxon>
        <taxon>Geodermatophilales</taxon>
        <taxon>Geodermatophilaceae</taxon>
        <taxon>Blastococcus</taxon>
    </lineage>
</organism>
<gene>
    <name evidence="2" type="ordered locus">BLASA_0219</name>
</gene>
<dbReference type="Pfam" id="PF13193">
    <property type="entry name" value="AMP-binding_C"/>
    <property type="match status" value="1"/>
</dbReference>
<dbReference type="InterPro" id="IPR042099">
    <property type="entry name" value="ANL_N_sf"/>
</dbReference>
<name>H6RL68_BLASD</name>
<dbReference type="PANTHER" id="PTHR43767:SF10">
    <property type="entry name" value="SURFACTIN SYNTHASE SUBUNIT 1"/>
    <property type="match status" value="1"/>
</dbReference>
<protein>
    <submittedName>
        <fullName evidence="2">Putative acetyl-CoA ligase</fullName>
        <ecNumber evidence="2">6.2.1.-</ecNumber>
    </submittedName>
</protein>
<dbReference type="InterPro" id="IPR045851">
    <property type="entry name" value="AMP-bd_C_sf"/>
</dbReference>
<dbReference type="PANTHER" id="PTHR43767">
    <property type="entry name" value="LONG-CHAIN-FATTY-ACID--COA LIGASE"/>
    <property type="match status" value="1"/>
</dbReference>
<evidence type="ECO:0000313" key="2">
    <source>
        <dbReference type="EMBL" id="CCG01198.1"/>
    </source>
</evidence>
<dbReference type="GO" id="GO:0016877">
    <property type="term" value="F:ligase activity, forming carbon-sulfur bonds"/>
    <property type="evidence" value="ECO:0007669"/>
    <property type="project" value="UniProtKB-ARBA"/>
</dbReference>